<evidence type="ECO:0008006" key="4">
    <source>
        <dbReference type="Google" id="ProtNLM"/>
    </source>
</evidence>
<keyword evidence="1" id="KW-0732">Signal</keyword>
<keyword evidence="3" id="KW-1185">Reference proteome</keyword>
<dbReference type="InterPro" id="IPR036058">
    <property type="entry name" value="Kazal_dom_sf"/>
</dbReference>
<protein>
    <recommendedName>
        <fullName evidence="4">Kazal-like domain-containing protein</fullName>
    </recommendedName>
</protein>
<sequence>MSPYIFFVLAGLLLLVACAGRAKDRYNIRDTSMAECPSVGSCNPSHKPLCARNSHGSARSFSNPCIMKVVNCKDKTDYARIRKGFC</sequence>
<dbReference type="SUPFAM" id="SSF100895">
    <property type="entry name" value="Kazal-type serine protease inhibitors"/>
    <property type="match status" value="1"/>
</dbReference>
<accession>A0A8S1DSH5</accession>
<dbReference type="Gene3D" id="3.30.60.30">
    <property type="match status" value="1"/>
</dbReference>
<dbReference type="EMBL" id="CADEPI010000311">
    <property type="protein sequence ID" value="CAB3383482.1"/>
    <property type="molecule type" value="Genomic_DNA"/>
</dbReference>
<name>A0A8S1DSH5_9INSE</name>
<dbReference type="AlphaFoldDB" id="A0A8S1DSH5"/>
<organism evidence="2 3">
    <name type="scientific">Cloeon dipterum</name>
    <dbReference type="NCBI Taxonomy" id="197152"/>
    <lineage>
        <taxon>Eukaryota</taxon>
        <taxon>Metazoa</taxon>
        <taxon>Ecdysozoa</taxon>
        <taxon>Arthropoda</taxon>
        <taxon>Hexapoda</taxon>
        <taxon>Insecta</taxon>
        <taxon>Pterygota</taxon>
        <taxon>Palaeoptera</taxon>
        <taxon>Ephemeroptera</taxon>
        <taxon>Pisciforma</taxon>
        <taxon>Baetidae</taxon>
        <taxon>Cloeon</taxon>
    </lineage>
</organism>
<gene>
    <name evidence="2" type="ORF">CLODIP_2_CD07535</name>
</gene>
<proteinExistence type="predicted"/>
<feature type="signal peptide" evidence="1">
    <location>
        <begin position="1"/>
        <end position="22"/>
    </location>
</feature>
<comment type="caution">
    <text evidence="2">The sequence shown here is derived from an EMBL/GenBank/DDBJ whole genome shotgun (WGS) entry which is preliminary data.</text>
</comment>
<dbReference type="OrthoDB" id="2383526at2759"/>
<reference evidence="2 3" key="1">
    <citation type="submission" date="2020-04" db="EMBL/GenBank/DDBJ databases">
        <authorList>
            <person name="Alioto T."/>
            <person name="Alioto T."/>
            <person name="Gomez Garrido J."/>
        </authorList>
    </citation>
    <scope>NUCLEOTIDE SEQUENCE [LARGE SCALE GENOMIC DNA]</scope>
</reference>
<feature type="chain" id="PRO_5035873772" description="Kazal-like domain-containing protein" evidence="1">
    <location>
        <begin position="23"/>
        <end position="86"/>
    </location>
</feature>
<evidence type="ECO:0000313" key="3">
    <source>
        <dbReference type="Proteomes" id="UP000494165"/>
    </source>
</evidence>
<evidence type="ECO:0000313" key="2">
    <source>
        <dbReference type="EMBL" id="CAB3383482.1"/>
    </source>
</evidence>
<evidence type="ECO:0000256" key="1">
    <source>
        <dbReference type="SAM" id="SignalP"/>
    </source>
</evidence>
<dbReference type="Proteomes" id="UP000494165">
    <property type="component" value="Unassembled WGS sequence"/>
</dbReference>